<accession>A0A3S5CE97</accession>
<reference evidence="2" key="1">
    <citation type="submission" date="2018-11" db="EMBL/GenBank/DDBJ databases">
        <authorList>
            <consortium name="Pathogen Informatics"/>
        </authorList>
    </citation>
    <scope>NUCLEOTIDE SEQUENCE</scope>
</reference>
<sequence length="78" mass="8983">MVSCSDDVRRMTDESSARINRGRMAMRRGPIRTNPQSQLQGNPPTASGGNNLRILSTCFFKRNERYSNIDKLEYFQLK</sequence>
<dbReference type="Proteomes" id="UP000784294">
    <property type="component" value="Unassembled WGS sequence"/>
</dbReference>
<feature type="compositionally biased region" description="Basic and acidic residues" evidence="1">
    <location>
        <begin position="1"/>
        <end position="16"/>
    </location>
</feature>
<feature type="compositionally biased region" description="Polar residues" evidence="1">
    <location>
        <begin position="33"/>
        <end position="50"/>
    </location>
</feature>
<dbReference type="EMBL" id="CAAALY010019949">
    <property type="protein sequence ID" value="VEL14086.1"/>
    <property type="molecule type" value="Genomic_DNA"/>
</dbReference>
<feature type="region of interest" description="Disordered" evidence="1">
    <location>
        <begin position="1"/>
        <end position="50"/>
    </location>
</feature>
<dbReference type="AlphaFoldDB" id="A0A3S5CE97"/>
<gene>
    <name evidence="2" type="ORF">PXEA_LOCUS7526</name>
</gene>
<evidence type="ECO:0000313" key="3">
    <source>
        <dbReference type="Proteomes" id="UP000784294"/>
    </source>
</evidence>
<comment type="caution">
    <text evidence="2">The sequence shown here is derived from an EMBL/GenBank/DDBJ whole genome shotgun (WGS) entry which is preliminary data.</text>
</comment>
<proteinExistence type="predicted"/>
<evidence type="ECO:0000256" key="1">
    <source>
        <dbReference type="SAM" id="MobiDB-lite"/>
    </source>
</evidence>
<keyword evidence="3" id="KW-1185">Reference proteome</keyword>
<name>A0A3S5CE97_9PLAT</name>
<feature type="compositionally biased region" description="Basic residues" evidence="1">
    <location>
        <begin position="20"/>
        <end position="30"/>
    </location>
</feature>
<evidence type="ECO:0000313" key="2">
    <source>
        <dbReference type="EMBL" id="VEL14086.1"/>
    </source>
</evidence>
<organism evidence="2 3">
    <name type="scientific">Protopolystoma xenopodis</name>
    <dbReference type="NCBI Taxonomy" id="117903"/>
    <lineage>
        <taxon>Eukaryota</taxon>
        <taxon>Metazoa</taxon>
        <taxon>Spiralia</taxon>
        <taxon>Lophotrochozoa</taxon>
        <taxon>Platyhelminthes</taxon>
        <taxon>Monogenea</taxon>
        <taxon>Polyopisthocotylea</taxon>
        <taxon>Polystomatidea</taxon>
        <taxon>Polystomatidae</taxon>
        <taxon>Protopolystoma</taxon>
    </lineage>
</organism>
<protein>
    <submittedName>
        <fullName evidence="2">Uncharacterized protein</fullName>
    </submittedName>
</protein>